<keyword evidence="2" id="KW-1185">Reference proteome</keyword>
<accession>A0AA37HR24</accession>
<evidence type="ECO:0000313" key="1">
    <source>
        <dbReference type="EMBL" id="GJD79372.1"/>
    </source>
</evidence>
<protein>
    <submittedName>
        <fullName evidence="1">Uncharacterized protein</fullName>
    </submittedName>
</protein>
<evidence type="ECO:0000313" key="2">
    <source>
        <dbReference type="Proteomes" id="UP001055108"/>
    </source>
</evidence>
<organism evidence="1 2">
    <name type="scientific">Methylobacterium gregans</name>
    <dbReference type="NCBI Taxonomy" id="374424"/>
    <lineage>
        <taxon>Bacteria</taxon>
        <taxon>Pseudomonadati</taxon>
        <taxon>Pseudomonadota</taxon>
        <taxon>Alphaproteobacteria</taxon>
        <taxon>Hyphomicrobiales</taxon>
        <taxon>Methylobacteriaceae</taxon>
        <taxon>Methylobacterium</taxon>
    </lineage>
</organism>
<dbReference type="RefSeq" id="WP_238303361.1">
    <property type="nucleotide sequence ID" value="NZ_BPQM01000061.1"/>
</dbReference>
<reference evidence="1" key="2">
    <citation type="submission" date="2021-08" db="EMBL/GenBank/DDBJ databases">
        <authorList>
            <person name="Tani A."/>
            <person name="Ola A."/>
            <person name="Ogura Y."/>
            <person name="Katsura K."/>
            <person name="Hayashi T."/>
        </authorList>
    </citation>
    <scope>NUCLEOTIDE SEQUENCE</scope>
    <source>
        <strain evidence="1">NBRC 103626</strain>
    </source>
</reference>
<proteinExistence type="predicted"/>
<dbReference type="EMBL" id="BPQM01000061">
    <property type="protein sequence ID" value="GJD79372.1"/>
    <property type="molecule type" value="Genomic_DNA"/>
</dbReference>
<dbReference type="Proteomes" id="UP001055108">
    <property type="component" value="Unassembled WGS sequence"/>
</dbReference>
<reference evidence="1" key="1">
    <citation type="journal article" date="2016" name="Front. Microbiol.">
        <title>Genome Sequence of the Piezophilic, Mesophilic Sulfate-Reducing Bacterium Desulfovibrio indicus J2T.</title>
        <authorList>
            <person name="Cao J."/>
            <person name="Maignien L."/>
            <person name="Shao Z."/>
            <person name="Alain K."/>
            <person name="Jebbar M."/>
        </authorList>
    </citation>
    <scope>NUCLEOTIDE SEQUENCE</scope>
    <source>
        <strain evidence="1">NBRC 103626</strain>
    </source>
</reference>
<dbReference type="AlphaFoldDB" id="A0AA37HR24"/>
<gene>
    <name evidence="1" type="ORF">NBEOAGPD_2598</name>
</gene>
<sequence length="48" mass="5774">MRRLRACLRRDCIRPYERRYPDSTLVTWLTMDQIAAINELREGRFGCA</sequence>
<name>A0AA37HR24_9HYPH</name>
<comment type="caution">
    <text evidence="1">The sequence shown here is derived from an EMBL/GenBank/DDBJ whole genome shotgun (WGS) entry which is preliminary data.</text>
</comment>